<feature type="transmembrane region" description="Helical" evidence="1">
    <location>
        <begin position="132"/>
        <end position="149"/>
    </location>
</feature>
<feature type="transmembrane region" description="Helical" evidence="1">
    <location>
        <begin position="155"/>
        <end position="172"/>
    </location>
</feature>
<accession>A0A1M6RB44</accession>
<dbReference type="Pfam" id="PF22765">
    <property type="entry name" value="DUF7010"/>
    <property type="match status" value="1"/>
</dbReference>
<dbReference type="RefSeq" id="WP_073122714.1">
    <property type="nucleotide sequence ID" value="NZ_FRAA01000004.1"/>
</dbReference>
<dbReference type="InterPro" id="IPR053824">
    <property type="entry name" value="DUF7010"/>
</dbReference>
<reference evidence="3" key="1">
    <citation type="submission" date="2016-11" db="EMBL/GenBank/DDBJ databases">
        <authorList>
            <person name="Varghese N."/>
            <person name="Submissions S."/>
        </authorList>
    </citation>
    <scope>NUCLEOTIDE SEQUENCE [LARGE SCALE GENOMIC DNA]</scope>
    <source>
        <strain evidence="3">DSM 26134</strain>
    </source>
</reference>
<feature type="transmembrane region" description="Helical" evidence="1">
    <location>
        <begin position="106"/>
        <end position="125"/>
    </location>
</feature>
<sequence length="185" mass="21194">MKTLEQHRIEFSNRPFIATPLAGLIIWLFIGLSGIFLSTEATVWILFIGTGSIVYLAMFLSRFTGENFSEQRKKKNPFDQLFLFAVGQSFLVYAIAIPFFRQDISSLPLAVGILTGTMWLPFTWIIQHWVGIFHAVTRTLGLLALWYIFPDDRFVTIPFAIVAIYIVTLIIFRNRKKQLPSIVTS</sequence>
<feature type="transmembrane region" description="Helical" evidence="1">
    <location>
        <begin position="81"/>
        <end position="100"/>
    </location>
</feature>
<dbReference type="AlphaFoldDB" id="A0A1M6RB44"/>
<feature type="transmembrane region" description="Helical" evidence="1">
    <location>
        <begin position="16"/>
        <end position="37"/>
    </location>
</feature>
<feature type="transmembrane region" description="Helical" evidence="1">
    <location>
        <begin position="43"/>
        <end position="60"/>
    </location>
</feature>
<keyword evidence="3" id="KW-1185">Reference proteome</keyword>
<protein>
    <submittedName>
        <fullName evidence="2">Uncharacterized protein</fullName>
    </submittedName>
</protein>
<evidence type="ECO:0000313" key="3">
    <source>
        <dbReference type="Proteomes" id="UP000184474"/>
    </source>
</evidence>
<gene>
    <name evidence="2" type="ORF">SAMN04488028_104102</name>
</gene>
<evidence type="ECO:0000313" key="2">
    <source>
        <dbReference type="EMBL" id="SHK29671.1"/>
    </source>
</evidence>
<name>A0A1M6RB44_REIAG</name>
<keyword evidence="1" id="KW-1133">Transmembrane helix</keyword>
<dbReference type="EMBL" id="FRAA01000004">
    <property type="protein sequence ID" value="SHK29671.1"/>
    <property type="molecule type" value="Genomic_DNA"/>
</dbReference>
<dbReference type="STRING" id="156994.SAMN04488028_104102"/>
<proteinExistence type="predicted"/>
<dbReference type="Proteomes" id="UP000184474">
    <property type="component" value="Unassembled WGS sequence"/>
</dbReference>
<evidence type="ECO:0000256" key="1">
    <source>
        <dbReference type="SAM" id="Phobius"/>
    </source>
</evidence>
<organism evidence="2 3">
    <name type="scientific">Reichenbachiella agariperforans</name>
    <dbReference type="NCBI Taxonomy" id="156994"/>
    <lineage>
        <taxon>Bacteria</taxon>
        <taxon>Pseudomonadati</taxon>
        <taxon>Bacteroidota</taxon>
        <taxon>Cytophagia</taxon>
        <taxon>Cytophagales</taxon>
        <taxon>Reichenbachiellaceae</taxon>
        <taxon>Reichenbachiella</taxon>
    </lineage>
</organism>
<keyword evidence="1" id="KW-0812">Transmembrane</keyword>
<keyword evidence="1" id="KW-0472">Membrane</keyword>